<dbReference type="EMBL" id="CAJVPM010001721">
    <property type="protein sequence ID" value="CAG8472280.1"/>
    <property type="molecule type" value="Genomic_DNA"/>
</dbReference>
<gene>
    <name evidence="1" type="ORF">SCALOS_LOCUS2078</name>
</gene>
<keyword evidence="2" id="KW-1185">Reference proteome</keyword>
<evidence type="ECO:0000313" key="1">
    <source>
        <dbReference type="EMBL" id="CAG8472280.1"/>
    </source>
</evidence>
<protein>
    <submittedName>
        <fullName evidence="1">398_t:CDS:1</fullName>
    </submittedName>
</protein>
<organism evidence="1 2">
    <name type="scientific">Scutellospora calospora</name>
    <dbReference type="NCBI Taxonomy" id="85575"/>
    <lineage>
        <taxon>Eukaryota</taxon>
        <taxon>Fungi</taxon>
        <taxon>Fungi incertae sedis</taxon>
        <taxon>Mucoromycota</taxon>
        <taxon>Glomeromycotina</taxon>
        <taxon>Glomeromycetes</taxon>
        <taxon>Diversisporales</taxon>
        <taxon>Gigasporaceae</taxon>
        <taxon>Scutellospora</taxon>
    </lineage>
</organism>
<reference evidence="1" key="1">
    <citation type="submission" date="2021-06" db="EMBL/GenBank/DDBJ databases">
        <authorList>
            <person name="Kallberg Y."/>
            <person name="Tangrot J."/>
            <person name="Rosling A."/>
        </authorList>
    </citation>
    <scope>NUCLEOTIDE SEQUENCE</scope>
    <source>
        <strain evidence="1">AU212A</strain>
    </source>
</reference>
<name>A0ACA9KGB9_9GLOM</name>
<accession>A0ACA9KGB9</accession>
<evidence type="ECO:0000313" key="2">
    <source>
        <dbReference type="Proteomes" id="UP000789860"/>
    </source>
</evidence>
<comment type="caution">
    <text evidence="1">The sequence shown here is derived from an EMBL/GenBank/DDBJ whole genome shotgun (WGS) entry which is preliminary data.</text>
</comment>
<dbReference type="Proteomes" id="UP000789860">
    <property type="component" value="Unassembled WGS sequence"/>
</dbReference>
<sequence>ILAITKNIEDNEKEIIFSIPSKYIIIEILSCKLGLYNNFF</sequence>
<proteinExistence type="predicted"/>
<feature type="non-terminal residue" evidence="1">
    <location>
        <position position="1"/>
    </location>
</feature>